<feature type="region of interest" description="Disordered" evidence="1">
    <location>
        <begin position="102"/>
        <end position="133"/>
    </location>
</feature>
<evidence type="ECO:0000256" key="1">
    <source>
        <dbReference type="SAM" id="MobiDB-lite"/>
    </source>
</evidence>
<accession>A0A1F7X9I4</accession>
<feature type="region of interest" description="Disordered" evidence="1">
    <location>
        <begin position="227"/>
        <end position="251"/>
    </location>
</feature>
<dbReference type="Proteomes" id="UP000177053">
    <property type="component" value="Unassembled WGS sequence"/>
</dbReference>
<feature type="compositionally biased region" description="Acidic residues" evidence="1">
    <location>
        <begin position="105"/>
        <end position="115"/>
    </location>
</feature>
<feature type="compositionally biased region" description="Basic and acidic residues" evidence="1">
    <location>
        <begin position="228"/>
        <end position="239"/>
    </location>
</feature>
<comment type="caution">
    <text evidence="2">The sequence shown here is derived from an EMBL/GenBank/DDBJ whole genome shotgun (WGS) entry which is preliminary data.</text>
</comment>
<evidence type="ECO:0000313" key="3">
    <source>
        <dbReference type="Proteomes" id="UP000177053"/>
    </source>
</evidence>
<feature type="compositionally biased region" description="Basic residues" evidence="1">
    <location>
        <begin position="240"/>
        <end position="251"/>
    </location>
</feature>
<protein>
    <submittedName>
        <fullName evidence="2">Uncharacterized protein</fullName>
    </submittedName>
</protein>
<name>A0A1F7X9I4_9BACT</name>
<dbReference type="EMBL" id="MGFS01000013">
    <property type="protein sequence ID" value="OGM11681.1"/>
    <property type="molecule type" value="Genomic_DNA"/>
</dbReference>
<organism evidence="2 3">
    <name type="scientific">Candidatus Woesebacteria bacterium RBG_16_34_12</name>
    <dbReference type="NCBI Taxonomy" id="1802480"/>
    <lineage>
        <taxon>Bacteria</taxon>
        <taxon>Candidatus Woeseibacteriota</taxon>
    </lineage>
</organism>
<proteinExistence type="predicted"/>
<evidence type="ECO:0000313" key="2">
    <source>
        <dbReference type="EMBL" id="OGM11681.1"/>
    </source>
</evidence>
<reference evidence="2 3" key="1">
    <citation type="journal article" date="2016" name="Nat. Commun.">
        <title>Thousands of microbial genomes shed light on interconnected biogeochemical processes in an aquifer system.</title>
        <authorList>
            <person name="Anantharaman K."/>
            <person name="Brown C.T."/>
            <person name="Hug L.A."/>
            <person name="Sharon I."/>
            <person name="Castelle C.J."/>
            <person name="Probst A.J."/>
            <person name="Thomas B.C."/>
            <person name="Singh A."/>
            <person name="Wilkins M.J."/>
            <person name="Karaoz U."/>
            <person name="Brodie E.L."/>
            <person name="Williams K.H."/>
            <person name="Hubbard S.S."/>
            <person name="Banfield J.F."/>
        </authorList>
    </citation>
    <scope>NUCLEOTIDE SEQUENCE [LARGE SCALE GENOMIC DNA]</scope>
</reference>
<dbReference type="AlphaFoldDB" id="A0A1F7X9I4"/>
<gene>
    <name evidence="2" type="ORF">A2Z22_02005</name>
</gene>
<sequence length="251" mass="29228">MTDITIIPLKHPILISFPEQSDYENNKTRIKRIIKTKHKLNKFVFATGEWFNENDTEKSIVVKRFTDEKGYTNALQFKGSQQLVEDVKALLDSLKINYEEKEVSEQEIQEQETEQELPKPEATTPPIASKAPSVELTPEEILKLHKETETFAFKNYSTGRITGYNAEIDKKVRLGQLDEERANKMKEEFSGKMDGFIQKWSEAGDKWLKEKLAELCFKEVELEDDFEVSEKPKKVEPIKEKKKARKKVKKL</sequence>